<keyword evidence="4 5" id="KW-0472">Membrane</keyword>
<dbReference type="InterPro" id="IPR058533">
    <property type="entry name" value="Cation_efflux_TM"/>
</dbReference>
<dbReference type="GO" id="GO:0016020">
    <property type="term" value="C:membrane"/>
    <property type="evidence" value="ECO:0007669"/>
    <property type="project" value="UniProtKB-SubCell"/>
</dbReference>
<evidence type="ECO:0000313" key="9">
    <source>
        <dbReference type="Proteomes" id="UP000263928"/>
    </source>
</evidence>
<evidence type="ECO:0000256" key="4">
    <source>
        <dbReference type="ARBA" id="ARBA00023136"/>
    </source>
</evidence>
<accession>A0A383S686</accession>
<organism evidence="8 9">
    <name type="scientific">Propionibacterium australiense</name>
    <dbReference type="NCBI Taxonomy" id="119981"/>
    <lineage>
        <taxon>Bacteria</taxon>
        <taxon>Bacillati</taxon>
        <taxon>Actinomycetota</taxon>
        <taxon>Actinomycetes</taxon>
        <taxon>Propionibacteriales</taxon>
        <taxon>Propionibacteriaceae</taxon>
        <taxon>Propionibacterium</taxon>
    </lineage>
</organism>
<sequence>MTEDKKSGYRTLLTSMLLSSPGPLVLGLGLTVGHSSTQLSDFTRRTAEFLALIVAFAVYTVTNKQPMDRNRKLSLERKGNCFVGMIMCASGLSMTLLTILSGRADKGNVIPALVIAFLGAVTNIIFWRRYTFLHKKQENSILGVQARLYEAKSGVDLCVTLTLVVILMFPGSRASSYLDVVGSLLVSLYMLRGGIKTILEQRS</sequence>
<keyword evidence="2 5" id="KW-0812">Transmembrane</keyword>
<keyword evidence="9" id="KW-1185">Reference proteome</keyword>
<proteinExistence type="predicted"/>
<reference evidence="9" key="2">
    <citation type="submission" date="2018-08" db="EMBL/GenBank/DDBJ databases">
        <authorList>
            <person name="Hornung B."/>
        </authorList>
    </citation>
    <scope>NUCLEOTIDE SEQUENCE [LARGE SCALE GENOMIC DNA]</scope>
</reference>
<dbReference type="Pfam" id="PF01545">
    <property type="entry name" value="Cation_efflux"/>
    <property type="match status" value="1"/>
</dbReference>
<feature type="transmembrane region" description="Helical" evidence="5">
    <location>
        <begin position="12"/>
        <end position="30"/>
    </location>
</feature>
<evidence type="ECO:0000259" key="6">
    <source>
        <dbReference type="Pfam" id="PF01545"/>
    </source>
</evidence>
<evidence type="ECO:0000256" key="2">
    <source>
        <dbReference type="ARBA" id="ARBA00022692"/>
    </source>
</evidence>
<dbReference type="Proteomes" id="UP000263928">
    <property type="component" value="Unassembled WGS sequence"/>
</dbReference>
<comment type="subcellular location">
    <subcellularLocation>
        <location evidence="1">Membrane</location>
        <topology evidence="1">Multi-pass membrane protein</topology>
    </subcellularLocation>
</comment>
<dbReference type="AlphaFoldDB" id="A0A383S686"/>
<evidence type="ECO:0000256" key="1">
    <source>
        <dbReference type="ARBA" id="ARBA00004141"/>
    </source>
</evidence>
<feature type="transmembrane region" description="Helical" evidence="5">
    <location>
        <begin position="108"/>
        <end position="127"/>
    </location>
</feature>
<dbReference type="SUPFAM" id="SSF161111">
    <property type="entry name" value="Cation efflux protein transmembrane domain-like"/>
    <property type="match status" value="1"/>
</dbReference>
<keyword evidence="3 5" id="KW-1133">Transmembrane helix</keyword>
<dbReference type="GO" id="GO:0008324">
    <property type="term" value="F:monoatomic cation transmembrane transporter activity"/>
    <property type="evidence" value="ECO:0007669"/>
    <property type="project" value="InterPro"/>
</dbReference>
<feature type="transmembrane region" description="Helical" evidence="5">
    <location>
        <begin position="82"/>
        <end position="102"/>
    </location>
</feature>
<dbReference type="Gene3D" id="1.20.1510.10">
    <property type="entry name" value="Cation efflux protein transmembrane domain"/>
    <property type="match status" value="1"/>
</dbReference>
<evidence type="ECO:0000313" key="7">
    <source>
        <dbReference type="EMBL" id="RLP12975.1"/>
    </source>
</evidence>
<dbReference type="EMBL" id="UNQJ01000003">
    <property type="protein sequence ID" value="SYZ32889.1"/>
    <property type="molecule type" value="Genomic_DNA"/>
</dbReference>
<dbReference type="InterPro" id="IPR027469">
    <property type="entry name" value="Cation_efflux_TMD_sf"/>
</dbReference>
<evidence type="ECO:0000256" key="3">
    <source>
        <dbReference type="ARBA" id="ARBA00022989"/>
    </source>
</evidence>
<dbReference type="Proteomes" id="UP000279336">
    <property type="component" value="Unassembled WGS sequence"/>
</dbReference>
<evidence type="ECO:0000313" key="8">
    <source>
        <dbReference type="EMBL" id="SYZ32889.1"/>
    </source>
</evidence>
<feature type="transmembrane region" description="Helical" evidence="5">
    <location>
        <begin position="42"/>
        <end position="61"/>
    </location>
</feature>
<dbReference type="OrthoDB" id="2002193at2"/>
<protein>
    <submittedName>
        <fullName evidence="8">Cation efflux family</fullName>
    </submittedName>
    <submittedName>
        <fullName evidence="7">Transporter</fullName>
    </submittedName>
</protein>
<evidence type="ECO:0000256" key="5">
    <source>
        <dbReference type="SAM" id="Phobius"/>
    </source>
</evidence>
<name>A0A383S686_9ACTN</name>
<reference evidence="7 10" key="3">
    <citation type="submission" date="2018-10" db="EMBL/GenBank/DDBJ databases">
        <title>Propionibacterium australiense Genome Sequencing and Assembly.</title>
        <authorList>
            <person name="Bernier A.-M."/>
            <person name="Bernard K."/>
        </authorList>
    </citation>
    <scope>NUCLEOTIDE SEQUENCE [LARGE SCALE GENOMIC DNA]</scope>
    <source>
        <strain evidence="7 10">NML98A078</strain>
    </source>
</reference>
<evidence type="ECO:0000313" key="10">
    <source>
        <dbReference type="Proteomes" id="UP000279336"/>
    </source>
</evidence>
<dbReference type="RefSeq" id="WP_119161259.1">
    <property type="nucleotide sequence ID" value="NZ_LR134442.1"/>
</dbReference>
<reference evidence="8" key="1">
    <citation type="submission" date="2018-08" db="EMBL/GenBank/DDBJ databases">
        <authorList>
            <person name="Ferrada E.E."/>
            <person name="Latorre B.A."/>
        </authorList>
    </citation>
    <scope>NUCLEOTIDE SEQUENCE [LARGE SCALE GENOMIC DNA]</scope>
    <source>
        <strain evidence="8">Propionibacterium_australiense1</strain>
    </source>
</reference>
<dbReference type="EMBL" id="RCIW01000001">
    <property type="protein sequence ID" value="RLP12975.1"/>
    <property type="molecule type" value="Genomic_DNA"/>
</dbReference>
<gene>
    <name evidence="7" type="ORF">D7U36_00655</name>
    <name evidence="8" type="ORF">PROPAUS_0800</name>
</gene>
<feature type="domain" description="Cation efflux protein transmembrane" evidence="6">
    <location>
        <begin position="31"/>
        <end position="200"/>
    </location>
</feature>